<feature type="transmembrane region" description="Helical" evidence="4">
    <location>
        <begin position="180"/>
        <end position="200"/>
    </location>
</feature>
<evidence type="ECO:0000313" key="6">
    <source>
        <dbReference type="EMBL" id="ETW82309.1"/>
    </source>
</evidence>
<accession>W4K9A4</accession>
<dbReference type="GO" id="GO:0022857">
    <property type="term" value="F:transmembrane transporter activity"/>
    <property type="evidence" value="ECO:0007669"/>
    <property type="project" value="InterPro"/>
</dbReference>
<proteinExistence type="inferred from homology"/>
<feature type="domain" description="Major facilitator superfamily (MFS) profile" evidence="5">
    <location>
        <begin position="52"/>
        <end position="454"/>
    </location>
</feature>
<feature type="transmembrane region" description="Helical" evidence="4">
    <location>
        <begin position="428"/>
        <end position="447"/>
    </location>
</feature>
<keyword evidence="7" id="KW-1185">Reference proteome</keyword>
<feature type="transmembrane region" description="Helical" evidence="4">
    <location>
        <begin position="364"/>
        <end position="389"/>
    </location>
</feature>
<dbReference type="Gene3D" id="1.20.1250.20">
    <property type="entry name" value="MFS general substrate transporter like domains"/>
    <property type="match status" value="1"/>
</dbReference>
<comment type="similarity">
    <text evidence="2">Belongs to the major facilitator superfamily. Monocarboxylate porter (TC 2.A.1.13) family.</text>
</comment>
<feature type="transmembrane region" description="Helical" evidence="4">
    <location>
        <begin position="330"/>
        <end position="352"/>
    </location>
</feature>
<dbReference type="InterPro" id="IPR020846">
    <property type="entry name" value="MFS_dom"/>
</dbReference>
<dbReference type="PANTHER" id="PTHR11360">
    <property type="entry name" value="MONOCARBOXYLATE TRANSPORTER"/>
    <property type="match status" value="1"/>
</dbReference>
<evidence type="ECO:0000313" key="7">
    <source>
        <dbReference type="Proteomes" id="UP000030671"/>
    </source>
</evidence>
<dbReference type="Proteomes" id="UP000030671">
    <property type="component" value="Unassembled WGS sequence"/>
</dbReference>
<dbReference type="SUPFAM" id="SSF103473">
    <property type="entry name" value="MFS general substrate transporter"/>
    <property type="match status" value="1"/>
</dbReference>
<dbReference type="OrthoDB" id="6509908at2759"/>
<name>W4K9A4_HETIT</name>
<gene>
    <name evidence="6" type="ORF">HETIRDRAFT_168744</name>
</gene>
<feature type="transmembrane region" description="Helical" evidence="4">
    <location>
        <begin position="401"/>
        <end position="422"/>
    </location>
</feature>
<feature type="transmembrane region" description="Helical" evidence="4">
    <location>
        <begin position="148"/>
        <end position="168"/>
    </location>
</feature>
<sequence length="461" mass="49677">MNRYSEATLQEYPEPEKGPVAEPAPASPRIDPSLKRSLDQHEHSDSVDGGVRAWLTVLGGFIALFCSFGQLNAFGTFQAWYATHQLSHLHPSTISWIGSLQLWVFFFSGTFVGHAFDKHGPRPVLIVGSIVLVFSIMMTSLSTQYYQYMLGQGILLSLGVGMMFYVSLASIATHFTKYRATAIGVASAGSGVGGTVFPIILPRLFHSLGFAWTVRVIGFITLACCVLSLLLITRRAPDPRPFRTSDSWLDYPALRDIRFVLLAVGSALVCFGLFIPYFYISSYAESFSDDLGPAVNRASPPHASISTPLAVLNAASVLGRTIPPLIADILGPYNTLFPCAFLSGLFCFVLWLPAQQGAGFQPLVIAFTVLYGFFSGGVIAVVPPCVARISDVTLIGTRMGMLYTVISIPSLLGGPAAGALLAHDHGSYADMIVVAGSAMVAGSLFILGSRFTVNRQLWEKV</sequence>
<feature type="transmembrane region" description="Helical" evidence="4">
    <location>
        <begin position="212"/>
        <end position="233"/>
    </location>
</feature>
<dbReference type="eggNOG" id="KOG2504">
    <property type="taxonomic scope" value="Eukaryota"/>
</dbReference>
<keyword evidence="4" id="KW-1133">Transmembrane helix</keyword>
<feature type="transmembrane region" description="Helical" evidence="4">
    <location>
        <begin position="53"/>
        <end position="74"/>
    </location>
</feature>
<dbReference type="RefSeq" id="XP_009546838.1">
    <property type="nucleotide sequence ID" value="XM_009548543.1"/>
</dbReference>
<dbReference type="PROSITE" id="PS50850">
    <property type="entry name" value="MFS"/>
    <property type="match status" value="1"/>
</dbReference>
<reference evidence="6 7" key="1">
    <citation type="journal article" date="2012" name="New Phytol.">
        <title>Insight into trade-off between wood decay and parasitism from the genome of a fungal forest pathogen.</title>
        <authorList>
            <person name="Olson A."/>
            <person name="Aerts A."/>
            <person name="Asiegbu F."/>
            <person name="Belbahri L."/>
            <person name="Bouzid O."/>
            <person name="Broberg A."/>
            <person name="Canback B."/>
            <person name="Coutinho P.M."/>
            <person name="Cullen D."/>
            <person name="Dalman K."/>
            <person name="Deflorio G."/>
            <person name="van Diepen L.T."/>
            <person name="Dunand C."/>
            <person name="Duplessis S."/>
            <person name="Durling M."/>
            <person name="Gonthier P."/>
            <person name="Grimwood J."/>
            <person name="Fossdal C.G."/>
            <person name="Hansson D."/>
            <person name="Henrissat B."/>
            <person name="Hietala A."/>
            <person name="Himmelstrand K."/>
            <person name="Hoffmeister D."/>
            <person name="Hogberg N."/>
            <person name="James T.Y."/>
            <person name="Karlsson M."/>
            <person name="Kohler A."/>
            <person name="Kues U."/>
            <person name="Lee Y.H."/>
            <person name="Lin Y.C."/>
            <person name="Lind M."/>
            <person name="Lindquist E."/>
            <person name="Lombard V."/>
            <person name="Lucas S."/>
            <person name="Lunden K."/>
            <person name="Morin E."/>
            <person name="Murat C."/>
            <person name="Park J."/>
            <person name="Raffaello T."/>
            <person name="Rouze P."/>
            <person name="Salamov A."/>
            <person name="Schmutz J."/>
            <person name="Solheim H."/>
            <person name="Stahlberg J."/>
            <person name="Velez H."/>
            <person name="de Vries R.P."/>
            <person name="Wiebenga A."/>
            <person name="Woodward S."/>
            <person name="Yakovlev I."/>
            <person name="Garbelotto M."/>
            <person name="Martin F."/>
            <person name="Grigoriev I.V."/>
            <person name="Stenlid J."/>
        </authorList>
    </citation>
    <scope>NUCLEOTIDE SEQUENCE [LARGE SCALE GENOMIC DNA]</scope>
    <source>
        <strain evidence="6 7">TC 32-1</strain>
    </source>
</reference>
<dbReference type="EMBL" id="KI925458">
    <property type="protein sequence ID" value="ETW82309.1"/>
    <property type="molecule type" value="Genomic_DNA"/>
</dbReference>
<keyword evidence="4" id="KW-0472">Membrane</keyword>
<dbReference type="CDD" id="cd17352">
    <property type="entry name" value="MFS_MCT_SLC16"/>
    <property type="match status" value="1"/>
</dbReference>
<organism evidence="6 7">
    <name type="scientific">Heterobasidion irregulare (strain TC 32-1)</name>
    <dbReference type="NCBI Taxonomy" id="747525"/>
    <lineage>
        <taxon>Eukaryota</taxon>
        <taxon>Fungi</taxon>
        <taxon>Dikarya</taxon>
        <taxon>Basidiomycota</taxon>
        <taxon>Agaricomycotina</taxon>
        <taxon>Agaricomycetes</taxon>
        <taxon>Russulales</taxon>
        <taxon>Bondarzewiaceae</taxon>
        <taxon>Heterobasidion</taxon>
        <taxon>Heterobasidion annosum species complex</taxon>
    </lineage>
</organism>
<evidence type="ECO:0000256" key="4">
    <source>
        <dbReference type="SAM" id="Phobius"/>
    </source>
</evidence>
<feature type="transmembrane region" description="Helical" evidence="4">
    <location>
        <begin position="94"/>
        <end position="112"/>
    </location>
</feature>
<dbReference type="InterPro" id="IPR011701">
    <property type="entry name" value="MFS"/>
</dbReference>
<evidence type="ECO:0000256" key="3">
    <source>
        <dbReference type="SAM" id="MobiDB-lite"/>
    </source>
</evidence>
<evidence type="ECO:0000259" key="5">
    <source>
        <dbReference type="PROSITE" id="PS50850"/>
    </source>
</evidence>
<dbReference type="KEGG" id="hir:HETIRDRAFT_168744"/>
<protein>
    <submittedName>
        <fullName evidence="6">MFS monocarboxylate transporter</fullName>
    </submittedName>
</protein>
<dbReference type="PANTHER" id="PTHR11360:SF177">
    <property type="entry name" value="RIBOFLAVIN TRANSPORTER MCH5"/>
    <property type="match status" value="1"/>
</dbReference>
<dbReference type="GeneID" id="20668177"/>
<comment type="subcellular location">
    <subcellularLocation>
        <location evidence="1">Membrane</location>
        <topology evidence="1">Multi-pass membrane protein</topology>
    </subcellularLocation>
</comment>
<feature type="transmembrane region" description="Helical" evidence="4">
    <location>
        <begin position="300"/>
        <end position="318"/>
    </location>
</feature>
<evidence type="ECO:0000256" key="1">
    <source>
        <dbReference type="ARBA" id="ARBA00004141"/>
    </source>
</evidence>
<feature type="transmembrane region" description="Helical" evidence="4">
    <location>
        <begin position="124"/>
        <end position="142"/>
    </location>
</feature>
<dbReference type="InterPro" id="IPR036259">
    <property type="entry name" value="MFS_trans_sf"/>
</dbReference>
<dbReference type="InterPro" id="IPR050327">
    <property type="entry name" value="Proton-linked_MCT"/>
</dbReference>
<dbReference type="AlphaFoldDB" id="W4K9A4"/>
<feature type="transmembrane region" description="Helical" evidence="4">
    <location>
        <begin position="259"/>
        <end position="280"/>
    </location>
</feature>
<dbReference type="GO" id="GO:0016020">
    <property type="term" value="C:membrane"/>
    <property type="evidence" value="ECO:0007669"/>
    <property type="project" value="UniProtKB-SubCell"/>
</dbReference>
<feature type="compositionally biased region" description="Basic and acidic residues" evidence="3">
    <location>
        <begin position="32"/>
        <end position="46"/>
    </location>
</feature>
<feature type="region of interest" description="Disordered" evidence="3">
    <location>
        <begin position="1"/>
        <end position="46"/>
    </location>
</feature>
<dbReference type="Pfam" id="PF07690">
    <property type="entry name" value="MFS_1"/>
    <property type="match status" value="1"/>
</dbReference>
<evidence type="ECO:0000256" key="2">
    <source>
        <dbReference type="ARBA" id="ARBA00006727"/>
    </source>
</evidence>
<dbReference type="HOGENOM" id="CLU_001265_1_1_1"/>
<keyword evidence="4" id="KW-0812">Transmembrane</keyword>
<dbReference type="InParanoid" id="W4K9A4"/>